<dbReference type="OrthoDB" id="410267at2759"/>
<keyword evidence="2 6" id="KW-0812">Transmembrane</keyword>
<dbReference type="Proteomes" id="UP000298493">
    <property type="component" value="Unassembled WGS sequence"/>
</dbReference>
<evidence type="ECO:0000256" key="2">
    <source>
        <dbReference type="ARBA" id="ARBA00022692"/>
    </source>
</evidence>
<dbReference type="GO" id="GO:0022857">
    <property type="term" value="F:transmembrane transporter activity"/>
    <property type="evidence" value="ECO:0007669"/>
    <property type="project" value="InterPro"/>
</dbReference>
<protein>
    <submittedName>
        <fullName evidence="7">MFS general substrate transporter</fullName>
    </submittedName>
</protein>
<feature type="transmembrane region" description="Helical" evidence="6">
    <location>
        <begin position="77"/>
        <end position="93"/>
    </location>
</feature>
<evidence type="ECO:0000256" key="3">
    <source>
        <dbReference type="ARBA" id="ARBA00022989"/>
    </source>
</evidence>
<comment type="subcellular location">
    <subcellularLocation>
        <location evidence="1">Membrane</location>
        <topology evidence="1">Multi-pass membrane protein</topology>
    </subcellularLocation>
</comment>
<evidence type="ECO:0000256" key="1">
    <source>
        <dbReference type="ARBA" id="ARBA00004141"/>
    </source>
</evidence>
<feature type="transmembrane region" description="Helical" evidence="6">
    <location>
        <begin position="386"/>
        <end position="406"/>
    </location>
</feature>
<dbReference type="InterPro" id="IPR011701">
    <property type="entry name" value="MFS"/>
</dbReference>
<reference evidence="7 8" key="1">
    <citation type="submission" date="2019-04" db="EMBL/GenBank/DDBJ databases">
        <title>High contiguity whole genome sequence and gene annotation resource for two Venturia nashicola isolates.</title>
        <authorList>
            <person name="Prokchorchik M."/>
            <person name="Won K."/>
            <person name="Lee Y."/>
            <person name="Choi E.D."/>
            <person name="Segonzac C."/>
            <person name="Sohn K.H."/>
        </authorList>
    </citation>
    <scope>NUCLEOTIDE SEQUENCE [LARGE SCALE GENOMIC DNA]</scope>
    <source>
        <strain evidence="7 8">PRI2</strain>
    </source>
</reference>
<evidence type="ECO:0000313" key="7">
    <source>
        <dbReference type="EMBL" id="TID26874.1"/>
    </source>
</evidence>
<dbReference type="Gene3D" id="1.20.1250.20">
    <property type="entry name" value="MFS general substrate transporter like domains"/>
    <property type="match status" value="1"/>
</dbReference>
<dbReference type="PROSITE" id="PS51257">
    <property type="entry name" value="PROKAR_LIPOPROTEIN"/>
    <property type="match status" value="1"/>
</dbReference>
<feature type="region of interest" description="Disordered" evidence="5">
    <location>
        <begin position="210"/>
        <end position="290"/>
    </location>
</feature>
<comment type="caution">
    <text evidence="7">The sequence shown here is derived from an EMBL/GenBank/DDBJ whole genome shotgun (WGS) entry which is preliminary data.</text>
</comment>
<feature type="transmembrane region" description="Helical" evidence="6">
    <location>
        <begin position="494"/>
        <end position="513"/>
    </location>
</feature>
<feature type="transmembrane region" description="Helical" evidence="6">
    <location>
        <begin position="172"/>
        <end position="193"/>
    </location>
</feature>
<evidence type="ECO:0000313" key="8">
    <source>
        <dbReference type="Proteomes" id="UP000298493"/>
    </source>
</evidence>
<evidence type="ECO:0000256" key="6">
    <source>
        <dbReference type="SAM" id="Phobius"/>
    </source>
</evidence>
<dbReference type="EMBL" id="SNSC02000002">
    <property type="protein sequence ID" value="TID26874.1"/>
    <property type="molecule type" value="Genomic_DNA"/>
</dbReference>
<dbReference type="Pfam" id="PF07690">
    <property type="entry name" value="MFS_1"/>
    <property type="match status" value="1"/>
</dbReference>
<evidence type="ECO:0000256" key="5">
    <source>
        <dbReference type="SAM" id="MobiDB-lite"/>
    </source>
</evidence>
<keyword evidence="4 6" id="KW-0472">Membrane</keyword>
<dbReference type="SUPFAM" id="SSF103473">
    <property type="entry name" value="MFS general substrate transporter"/>
    <property type="match status" value="1"/>
</dbReference>
<feature type="transmembrane region" description="Helical" evidence="6">
    <location>
        <begin position="12"/>
        <end position="30"/>
    </location>
</feature>
<name>A0A4Z1PGS2_9PEZI</name>
<accession>A0A4Z1PGS2</accession>
<feature type="transmembrane region" description="Helical" evidence="6">
    <location>
        <begin position="145"/>
        <end position="166"/>
    </location>
</feature>
<gene>
    <name evidence="7" type="ORF">E6O75_ATG01367</name>
</gene>
<organism evidence="7 8">
    <name type="scientific">Venturia nashicola</name>
    <dbReference type="NCBI Taxonomy" id="86259"/>
    <lineage>
        <taxon>Eukaryota</taxon>
        <taxon>Fungi</taxon>
        <taxon>Dikarya</taxon>
        <taxon>Ascomycota</taxon>
        <taxon>Pezizomycotina</taxon>
        <taxon>Dothideomycetes</taxon>
        <taxon>Pleosporomycetidae</taxon>
        <taxon>Venturiales</taxon>
        <taxon>Venturiaceae</taxon>
        <taxon>Venturia</taxon>
    </lineage>
</organism>
<feature type="transmembrane region" description="Helical" evidence="6">
    <location>
        <begin position="412"/>
        <end position="435"/>
    </location>
</feature>
<keyword evidence="3 6" id="KW-1133">Transmembrane helix</keyword>
<sequence>MDESRHRRARFIAVGASTAISLACGTNYAYSAWAPQFAERMQLSATQSNLIGTMGNMGMYASGIPLGYLVDSKGPHPGVLLGSLALGAGYFPIRRAFDAGPGSMGIGLICFLSFLTGFGSCSAFQASIKTCALNWPLHRGTATAFPLAAFGLSAFFFTALSSIAFGDDTSDFLLLLAGGTFVLTFFSIFFITVPHAEAYHALATSEEHHLGRPRRDSNPLHQVWQGKPHHSHSREEPTSAIEEEVEPASVPESRADSEVSSLLSSSSSGPGDVISQDQADKSSGSHHRHHSHRADISAFQLLGRSDFYVLWVMLGILTGIGLMTINNIGNDAQALWYAYDPKMDQAYITKRQLLHVSIISLMSFIGRFVSGIGSDFLVKQMKMSRFWCLVCSSTIFTLAQMAGLKISNPNHLWILSGLSGLGYGALFGVYPALVVDAFGVSGLSVNWGFMTLAPVLWGNVFNLAYGAIFDKHSSALPGGSLVCKDGLDCYKGAYSFTFVSSLVGIFVCLYSVWHEKCAKAKEEENFLNDHTA</sequence>
<proteinExistence type="predicted"/>
<dbReference type="InterPro" id="IPR036259">
    <property type="entry name" value="MFS_trans_sf"/>
</dbReference>
<dbReference type="STRING" id="86259.A0A4Z1PGS2"/>
<feature type="transmembrane region" description="Helical" evidence="6">
    <location>
        <begin position="105"/>
        <end position="124"/>
    </location>
</feature>
<feature type="transmembrane region" description="Helical" evidence="6">
    <location>
        <begin position="447"/>
        <end position="468"/>
    </location>
</feature>
<dbReference type="PANTHER" id="PTHR21576">
    <property type="entry name" value="UNCHARACTERIZED NODULIN-LIKE PROTEIN"/>
    <property type="match status" value="1"/>
</dbReference>
<feature type="transmembrane region" description="Helical" evidence="6">
    <location>
        <begin position="307"/>
        <end position="325"/>
    </location>
</feature>
<evidence type="ECO:0000256" key="4">
    <source>
        <dbReference type="ARBA" id="ARBA00023136"/>
    </source>
</evidence>
<dbReference type="AlphaFoldDB" id="A0A4Z1PGS2"/>
<dbReference type="GO" id="GO:0000329">
    <property type="term" value="C:fungal-type vacuole membrane"/>
    <property type="evidence" value="ECO:0007669"/>
    <property type="project" value="TreeGrafter"/>
</dbReference>
<dbReference type="PANTHER" id="PTHR21576:SF158">
    <property type="entry name" value="RIBOSOMAL RNA-PROCESSING PROTEIN 12-LIKE CONSERVED DOMAIN-CONTAINING PROTEIN"/>
    <property type="match status" value="1"/>
</dbReference>
<keyword evidence="8" id="KW-1185">Reference proteome</keyword>